<reference evidence="4" key="1">
    <citation type="submission" date="2013-09" db="EMBL/GenBank/DDBJ databases">
        <title>Corchorus olitorius genome sequencing.</title>
        <authorList>
            <person name="Alam M."/>
            <person name="Haque M.S."/>
            <person name="Islam M.S."/>
            <person name="Emdad E.M."/>
            <person name="Islam M.M."/>
            <person name="Ahmed B."/>
            <person name="Halim A."/>
            <person name="Hossen Q.M.M."/>
            <person name="Hossain M.Z."/>
            <person name="Ahmed R."/>
            <person name="Khan M.M."/>
            <person name="Islam R."/>
            <person name="Rashid M.M."/>
            <person name="Khan S.A."/>
            <person name="Rahman M.S."/>
            <person name="Alam M."/>
            <person name="Yahiya A.S."/>
            <person name="Khan M.S."/>
            <person name="Azam M.S."/>
            <person name="Haque T."/>
            <person name="Lashkar M.Z.H."/>
            <person name="Akhand A.I."/>
            <person name="Morshed G."/>
            <person name="Roy S."/>
            <person name="Uddin K.S."/>
            <person name="Rabeya T."/>
            <person name="Hossain A.S."/>
            <person name="Chowdhury A."/>
            <person name="Snigdha A.R."/>
            <person name="Mortoza M.S."/>
            <person name="Matin S.A."/>
            <person name="Hoque S.M.E."/>
            <person name="Islam M.K."/>
            <person name="Roy D.K."/>
            <person name="Haider R."/>
            <person name="Moosa M.M."/>
            <person name="Elias S.M."/>
            <person name="Hasan A.M."/>
            <person name="Jahan S."/>
            <person name="Shafiuddin M."/>
            <person name="Mahmood N."/>
            <person name="Shommy N.S."/>
        </authorList>
    </citation>
    <scope>NUCLEOTIDE SEQUENCE [LARGE SCALE GENOMIC DNA]</scope>
    <source>
        <strain evidence="4">cv. O-4</strain>
    </source>
</reference>
<sequence length="100" mass="10729">MTPSALALLGLILLGTISAFFYISQHHQKWPETSTGSPRPTNNWQPPYARHSTSPNASKVEQFAPVRKAELGSLVETLKKAAAAGETVDLSQKAGISKKA</sequence>
<dbReference type="Proteomes" id="UP000187203">
    <property type="component" value="Unassembled WGS sequence"/>
</dbReference>
<protein>
    <submittedName>
        <fullName evidence="3">Cytochrome P450 71A1-like protein</fullName>
    </submittedName>
</protein>
<dbReference type="EMBL" id="AWUE01018040">
    <property type="protein sequence ID" value="OMO83046.1"/>
    <property type="molecule type" value="Genomic_DNA"/>
</dbReference>
<feature type="region of interest" description="Disordered" evidence="1">
    <location>
        <begin position="29"/>
        <end position="58"/>
    </location>
</feature>
<evidence type="ECO:0000313" key="3">
    <source>
        <dbReference type="EMBL" id="OMO83046.1"/>
    </source>
</evidence>
<feature type="compositionally biased region" description="Polar residues" evidence="1">
    <location>
        <begin position="31"/>
        <end position="58"/>
    </location>
</feature>
<name>A0A1R3IKH2_9ROSI</name>
<comment type="caution">
    <text evidence="3">The sequence shown here is derived from an EMBL/GenBank/DDBJ whole genome shotgun (WGS) entry which is preliminary data.</text>
</comment>
<evidence type="ECO:0000256" key="1">
    <source>
        <dbReference type="SAM" id="MobiDB-lite"/>
    </source>
</evidence>
<accession>A0A1R3IKH2</accession>
<proteinExistence type="predicted"/>
<dbReference type="AlphaFoldDB" id="A0A1R3IKH2"/>
<feature type="chain" id="PRO_5012277649" evidence="2">
    <location>
        <begin position="20"/>
        <end position="100"/>
    </location>
</feature>
<evidence type="ECO:0000313" key="4">
    <source>
        <dbReference type="Proteomes" id="UP000187203"/>
    </source>
</evidence>
<gene>
    <name evidence="3" type="ORF">COLO4_22731</name>
</gene>
<keyword evidence="2" id="KW-0732">Signal</keyword>
<keyword evidence="4" id="KW-1185">Reference proteome</keyword>
<evidence type="ECO:0000256" key="2">
    <source>
        <dbReference type="SAM" id="SignalP"/>
    </source>
</evidence>
<feature type="signal peptide" evidence="2">
    <location>
        <begin position="1"/>
        <end position="19"/>
    </location>
</feature>
<organism evidence="3 4">
    <name type="scientific">Corchorus olitorius</name>
    <dbReference type="NCBI Taxonomy" id="93759"/>
    <lineage>
        <taxon>Eukaryota</taxon>
        <taxon>Viridiplantae</taxon>
        <taxon>Streptophyta</taxon>
        <taxon>Embryophyta</taxon>
        <taxon>Tracheophyta</taxon>
        <taxon>Spermatophyta</taxon>
        <taxon>Magnoliopsida</taxon>
        <taxon>eudicotyledons</taxon>
        <taxon>Gunneridae</taxon>
        <taxon>Pentapetalae</taxon>
        <taxon>rosids</taxon>
        <taxon>malvids</taxon>
        <taxon>Malvales</taxon>
        <taxon>Malvaceae</taxon>
        <taxon>Grewioideae</taxon>
        <taxon>Apeibeae</taxon>
        <taxon>Corchorus</taxon>
    </lineage>
</organism>